<dbReference type="EMBL" id="PDOC01000004">
    <property type="protein sequence ID" value="PIL45465.1"/>
    <property type="molecule type" value="Genomic_DNA"/>
</dbReference>
<proteinExistence type="inferred from homology"/>
<dbReference type="RefSeq" id="WP_099788259.1">
    <property type="nucleotide sequence ID" value="NZ_JBHLYV010000031.1"/>
</dbReference>
<keyword evidence="3" id="KW-0813">Transport</keyword>
<comment type="caution">
    <text evidence="10">The sequence shown here is derived from an EMBL/GenBank/DDBJ whole genome shotgun (WGS) entry which is preliminary data.</text>
</comment>
<dbReference type="InterPro" id="IPR047817">
    <property type="entry name" value="ABC2_TM_bact-type"/>
</dbReference>
<feature type="domain" description="ABC transmembrane type-2" evidence="9">
    <location>
        <begin position="201"/>
        <end position="431"/>
    </location>
</feature>
<dbReference type="Gene3D" id="3.40.1710.10">
    <property type="entry name" value="abc type-2 transporter like domain"/>
    <property type="match status" value="1"/>
</dbReference>
<organism evidence="10 11">
    <name type="scientific">Massilia eurypsychrophila</name>
    <dbReference type="NCBI Taxonomy" id="1485217"/>
    <lineage>
        <taxon>Bacteria</taxon>
        <taxon>Pseudomonadati</taxon>
        <taxon>Pseudomonadota</taxon>
        <taxon>Betaproteobacteria</taxon>
        <taxon>Burkholderiales</taxon>
        <taxon>Oxalobacteraceae</taxon>
        <taxon>Telluria group</taxon>
        <taxon>Massilia</taxon>
    </lineage>
</organism>
<dbReference type="GO" id="GO:0005886">
    <property type="term" value="C:plasma membrane"/>
    <property type="evidence" value="ECO:0007669"/>
    <property type="project" value="UniProtKB-SubCell"/>
</dbReference>
<dbReference type="InterPro" id="IPR013525">
    <property type="entry name" value="ABC2_TM"/>
</dbReference>
<evidence type="ECO:0000313" key="10">
    <source>
        <dbReference type="EMBL" id="PIL45465.1"/>
    </source>
</evidence>
<dbReference type="InterPro" id="IPR051449">
    <property type="entry name" value="ABC-2_transporter_component"/>
</dbReference>
<keyword evidence="5 8" id="KW-0812">Transmembrane</keyword>
<name>A0A2G8THF6_9BURK</name>
<evidence type="ECO:0000256" key="6">
    <source>
        <dbReference type="ARBA" id="ARBA00022989"/>
    </source>
</evidence>
<gene>
    <name evidence="10" type="ORF">CR105_09895</name>
</gene>
<dbReference type="AlphaFoldDB" id="A0A2G8THF6"/>
<dbReference type="Proteomes" id="UP000230390">
    <property type="component" value="Unassembled WGS sequence"/>
</dbReference>
<feature type="transmembrane region" description="Helical" evidence="8">
    <location>
        <begin position="319"/>
        <end position="340"/>
    </location>
</feature>
<feature type="transmembrane region" description="Helical" evidence="8">
    <location>
        <begin position="243"/>
        <end position="264"/>
    </location>
</feature>
<feature type="transmembrane region" description="Helical" evidence="8">
    <location>
        <begin position="352"/>
        <end position="373"/>
    </location>
</feature>
<sequence length="433" mass="45347">MTAFLALVRKDLLLFLSDRRALLINLLLPILMAAFFGYLFGGSGKAEGGAIDVALVQMDRGEVGAKIAAALKADATLHVTEMDAAQARKAVGKGTQKAAIVIPAGFGEAAGSALFGAGQKPAIEVLYDPSQQAVLAMVKGMLTQHVMQVVSAEMFGGKTGKALTDKTMRQLDVSGATDPDSVALRDMLGSVNKYQQREQSTPAAGAAMEPVAAGGLSMPFTTSDKEVSSGTLAHGYNGYAHSFAGMGVQFLLFLGIDMGIGILLARQSGIWNRLLAAPVTLTTVLLARATSAALISFTLLCVMFAVAVAVFGVRITNLAGFVGVALCFALLTASFGLLIAAFGKTPEAARGIAIFATLIMVMLGGAWVPSFMFPQWVQQVTLAMPTRWAVDGLDAMTWRGLGLDAAAMAMAVQLGFALLFATLAIVKFRRDQR</sequence>
<feature type="transmembrane region" description="Helical" evidence="8">
    <location>
        <begin position="20"/>
        <end position="40"/>
    </location>
</feature>
<accession>A0A2G8THF6</accession>
<keyword evidence="4" id="KW-1003">Cell membrane</keyword>
<feature type="transmembrane region" description="Helical" evidence="8">
    <location>
        <begin position="405"/>
        <end position="426"/>
    </location>
</feature>
<evidence type="ECO:0000256" key="5">
    <source>
        <dbReference type="ARBA" id="ARBA00022692"/>
    </source>
</evidence>
<comment type="subcellular location">
    <subcellularLocation>
        <location evidence="1">Cell membrane</location>
        <topology evidence="1">Multi-pass membrane protein</topology>
    </subcellularLocation>
</comment>
<evidence type="ECO:0000256" key="4">
    <source>
        <dbReference type="ARBA" id="ARBA00022475"/>
    </source>
</evidence>
<evidence type="ECO:0000256" key="3">
    <source>
        <dbReference type="ARBA" id="ARBA00022448"/>
    </source>
</evidence>
<dbReference type="Pfam" id="PF12698">
    <property type="entry name" value="ABC2_membrane_3"/>
    <property type="match status" value="1"/>
</dbReference>
<keyword evidence="11" id="KW-1185">Reference proteome</keyword>
<evidence type="ECO:0000256" key="1">
    <source>
        <dbReference type="ARBA" id="ARBA00004651"/>
    </source>
</evidence>
<dbReference type="PROSITE" id="PS51012">
    <property type="entry name" value="ABC_TM2"/>
    <property type="match status" value="1"/>
</dbReference>
<evidence type="ECO:0000256" key="2">
    <source>
        <dbReference type="ARBA" id="ARBA00007783"/>
    </source>
</evidence>
<dbReference type="PANTHER" id="PTHR30294:SF38">
    <property type="entry name" value="TRANSPORT PERMEASE PROTEIN"/>
    <property type="match status" value="1"/>
</dbReference>
<evidence type="ECO:0000259" key="9">
    <source>
        <dbReference type="PROSITE" id="PS51012"/>
    </source>
</evidence>
<protein>
    <submittedName>
        <fullName evidence="10">ABC transporter</fullName>
    </submittedName>
</protein>
<dbReference type="GO" id="GO:0140359">
    <property type="term" value="F:ABC-type transporter activity"/>
    <property type="evidence" value="ECO:0007669"/>
    <property type="project" value="InterPro"/>
</dbReference>
<reference evidence="10 11" key="1">
    <citation type="submission" date="2017-10" db="EMBL/GenBank/DDBJ databases">
        <title>Massilia psychrophilum sp. nov., a novel purple-pigmented bacterium isolated from Tianshan glacier, Xinjiang Municipality, China.</title>
        <authorList>
            <person name="Wang H."/>
        </authorList>
    </citation>
    <scope>NUCLEOTIDE SEQUENCE [LARGE SCALE GENOMIC DNA]</scope>
    <source>
        <strain evidence="10 11">JCM 30074</strain>
    </source>
</reference>
<dbReference type="PANTHER" id="PTHR30294">
    <property type="entry name" value="MEMBRANE COMPONENT OF ABC TRANSPORTER YHHJ-RELATED"/>
    <property type="match status" value="1"/>
</dbReference>
<evidence type="ECO:0000256" key="7">
    <source>
        <dbReference type="ARBA" id="ARBA00023136"/>
    </source>
</evidence>
<feature type="transmembrane region" description="Helical" evidence="8">
    <location>
        <begin position="294"/>
        <end position="313"/>
    </location>
</feature>
<evidence type="ECO:0000313" key="11">
    <source>
        <dbReference type="Proteomes" id="UP000230390"/>
    </source>
</evidence>
<evidence type="ECO:0000256" key="8">
    <source>
        <dbReference type="SAM" id="Phobius"/>
    </source>
</evidence>
<keyword evidence="7 8" id="KW-0472">Membrane</keyword>
<dbReference type="OrthoDB" id="63188at2"/>
<comment type="similarity">
    <text evidence="2">Belongs to the ABC-2 integral membrane protein family.</text>
</comment>
<keyword evidence="6 8" id="KW-1133">Transmembrane helix</keyword>